<dbReference type="EMBL" id="JADCNM010000009">
    <property type="protein sequence ID" value="KAG0468773.1"/>
    <property type="molecule type" value="Genomic_DNA"/>
</dbReference>
<evidence type="ECO:0000313" key="3">
    <source>
        <dbReference type="EMBL" id="KAG0468773.1"/>
    </source>
</evidence>
<dbReference type="Gene3D" id="3.80.10.10">
    <property type="entry name" value="Ribonuclease Inhibitor"/>
    <property type="match status" value="1"/>
</dbReference>
<dbReference type="EMBL" id="JADCNL010000009">
    <property type="protein sequence ID" value="KAG0467109.1"/>
    <property type="molecule type" value="Genomic_DNA"/>
</dbReference>
<name>A0A835UL13_VANPL</name>
<evidence type="ECO:0000313" key="4">
    <source>
        <dbReference type="Proteomes" id="UP000636800"/>
    </source>
</evidence>
<sequence length="278" mass="31646">MEEERRWEDLTQDCLVRVFCNLGLDDLTLAVPFVCRSWREASLDPQCWKHLDFRELDFGSGSGLARRLKQELRVESFSFSALMKLCLARSRGSAVELAIPFILGASLQRDIVCVSAQCPRLKVLALPSLLRKDEEQLPELISKLKELEVLEITWKPRCFLEILEQVRLNCPNFIGLHLCGFFDNREAQAIVRCLPKLKILVLSASYLRKEDVVAILDGCTELEVVDVSSCRGFDADREILKKASGIKKFECGGCSLMQGRTDFFYDHDDVFMALSIMN</sequence>
<dbReference type="SUPFAM" id="SSF52047">
    <property type="entry name" value="RNI-like"/>
    <property type="match status" value="1"/>
</dbReference>
<dbReference type="AlphaFoldDB" id="A0A835UL13"/>
<dbReference type="InterPro" id="IPR032675">
    <property type="entry name" value="LRR_dom_sf"/>
</dbReference>
<dbReference type="Pfam" id="PF00646">
    <property type="entry name" value="F-box"/>
    <property type="match status" value="1"/>
</dbReference>
<keyword evidence="4" id="KW-1185">Reference proteome</keyword>
<proteinExistence type="predicted"/>
<evidence type="ECO:0000313" key="5">
    <source>
        <dbReference type="Proteomes" id="UP000639772"/>
    </source>
</evidence>
<accession>A0A835UL13</accession>
<dbReference type="OrthoDB" id="1929062at2759"/>
<dbReference type="Gene3D" id="1.20.1280.50">
    <property type="match status" value="1"/>
</dbReference>
<dbReference type="PANTHER" id="PTHR38926:SF5">
    <property type="entry name" value="F-BOX AND LEUCINE-RICH REPEAT PROTEIN 6"/>
    <property type="match status" value="1"/>
</dbReference>
<dbReference type="Proteomes" id="UP000639772">
    <property type="component" value="Chromosome 9"/>
</dbReference>
<dbReference type="PANTHER" id="PTHR38926">
    <property type="entry name" value="F-BOX DOMAIN CONTAINING PROTEIN, EXPRESSED"/>
    <property type="match status" value="1"/>
</dbReference>
<reference evidence="4 5" key="1">
    <citation type="journal article" date="2020" name="Nat. Food">
        <title>A phased Vanilla planifolia genome enables genetic improvement of flavour and production.</title>
        <authorList>
            <person name="Hasing T."/>
            <person name="Tang H."/>
            <person name="Brym M."/>
            <person name="Khazi F."/>
            <person name="Huang T."/>
            <person name="Chambers A.H."/>
        </authorList>
    </citation>
    <scope>NUCLEOTIDE SEQUENCE [LARGE SCALE GENOMIC DNA]</scope>
    <source>
        <tissue evidence="2">Leaf</tissue>
    </source>
</reference>
<protein>
    <recommendedName>
        <fullName evidence="1">F-box domain-containing protein</fullName>
    </recommendedName>
</protein>
<dbReference type="InterPro" id="IPR001810">
    <property type="entry name" value="F-box_dom"/>
</dbReference>
<gene>
    <name evidence="3" type="ORF">HPP92_018101</name>
    <name evidence="2" type="ORF">HPP92_018689</name>
</gene>
<dbReference type="Proteomes" id="UP000636800">
    <property type="component" value="Unassembled WGS sequence"/>
</dbReference>
<evidence type="ECO:0000313" key="2">
    <source>
        <dbReference type="EMBL" id="KAG0467109.1"/>
    </source>
</evidence>
<organism evidence="2 4">
    <name type="scientific">Vanilla planifolia</name>
    <name type="common">Vanilla</name>
    <dbReference type="NCBI Taxonomy" id="51239"/>
    <lineage>
        <taxon>Eukaryota</taxon>
        <taxon>Viridiplantae</taxon>
        <taxon>Streptophyta</taxon>
        <taxon>Embryophyta</taxon>
        <taxon>Tracheophyta</taxon>
        <taxon>Spermatophyta</taxon>
        <taxon>Magnoliopsida</taxon>
        <taxon>Liliopsida</taxon>
        <taxon>Asparagales</taxon>
        <taxon>Orchidaceae</taxon>
        <taxon>Vanilloideae</taxon>
        <taxon>Vanilleae</taxon>
        <taxon>Vanilla</taxon>
    </lineage>
</organism>
<feature type="domain" description="F-box" evidence="1">
    <location>
        <begin position="7"/>
        <end position="49"/>
    </location>
</feature>
<evidence type="ECO:0000259" key="1">
    <source>
        <dbReference type="Pfam" id="PF00646"/>
    </source>
</evidence>
<comment type="caution">
    <text evidence="2">The sequence shown here is derived from an EMBL/GenBank/DDBJ whole genome shotgun (WGS) entry which is preliminary data.</text>
</comment>